<evidence type="ECO:0000313" key="16">
    <source>
        <dbReference type="EMBL" id="KDN15170.1"/>
    </source>
</evidence>
<feature type="binding site" evidence="9 13">
    <location>
        <position position="399"/>
    </location>
    <ligand>
        <name>Mn(2+)</name>
        <dbReference type="ChEBI" id="CHEBI:29035"/>
        <label>1</label>
    </ligand>
</feature>
<evidence type="ECO:0000256" key="8">
    <source>
        <dbReference type="ARBA" id="ARBA00023235"/>
    </source>
</evidence>
<accession>A0A066TCN4</accession>
<keyword evidence="6 9" id="KW-0324">Glycolysis</keyword>
<evidence type="ECO:0000313" key="17">
    <source>
        <dbReference type="Proteomes" id="UP000027170"/>
    </source>
</evidence>
<dbReference type="NCBIfam" id="TIGR01307">
    <property type="entry name" value="pgm_bpd_ind"/>
    <property type="match status" value="1"/>
</dbReference>
<comment type="cofactor">
    <cofactor evidence="9">
        <name>Mn(2+)</name>
        <dbReference type="ChEBI" id="CHEBI:29035"/>
    </cofactor>
    <text evidence="9">Binds 2 manganese ions per subunit.</text>
</comment>
<feature type="binding site" evidence="9 13">
    <location>
        <position position="455"/>
    </location>
    <ligand>
        <name>Mn(2+)</name>
        <dbReference type="ChEBI" id="CHEBI:29035"/>
        <label>1</label>
    </ligand>
</feature>
<comment type="similarity">
    <text evidence="4 9">Belongs to the BPG-independent phosphoglycerate mutase family.</text>
</comment>
<dbReference type="AlphaFoldDB" id="A0A066TCN4"/>
<dbReference type="RefSeq" id="WP_037405582.1">
    <property type="nucleotide sequence ID" value="NZ_JFZV01000003.1"/>
</dbReference>
<evidence type="ECO:0000256" key="11">
    <source>
        <dbReference type="PIRSR" id="PIRSR001492-1"/>
    </source>
</evidence>
<feature type="domain" description="BPG-independent PGAM N-terminal" evidence="15">
    <location>
        <begin position="83"/>
        <end position="290"/>
    </location>
</feature>
<dbReference type="UniPathway" id="UPA00109">
    <property type="reaction ID" value="UER00186"/>
</dbReference>
<evidence type="ECO:0000256" key="2">
    <source>
        <dbReference type="ARBA" id="ARBA00002315"/>
    </source>
</evidence>
<dbReference type="EC" id="5.4.2.12" evidence="9 10"/>
<evidence type="ECO:0000256" key="12">
    <source>
        <dbReference type="PIRSR" id="PIRSR001492-2"/>
    </source>
</evidence>
<dbReference type="FunFam" id="3.40.1450.10:FF:000002">
    <property type="entry name" value="2,3-bisphosphoglycerate-independent phosphoglycerate mutase"/>
    <property type="match status" value="1"/>
</dbReference>
<dbReference type="GO" id="GO:0004619">
    <property type="term" value="F:phosphoglycerate mutase activity"/>
    <property type="evidence" value="ECO:0007669"/>
    <property type="project" value="UniProtKB-UniRule"/>
</dbReference>
<dbReference type="eggNOG" id="COG0696">
    <property type="taxonomic scope" value="Bacteria"/>
</dbReference>
<dbReference type="CDD" id="cd16010">
    <property type="entry name" value="iPGM"/>
    <property type="match status" value="1"/>
</dbReference>
<feature type="binding site" evidence="9 12">
    <location>
        <begin position="151"/>
        <end position="152"/>
    </location>
    <ligand>
        <name>substrate</name>
    </ligand>
</feature>
<feature type="binding site" evidence="9 12">
    <location>
        <position position="328"/>
    </location>
    <ligand>
        <name>substrate</name>
    </ligand>
</feature>
<dbReference type="InterPro" id="IPR017850">
    <property type="entry name" value="Alkaline_phosphatase_core_sf"/>
</dbReference>
<keyword evidence="7 9" id="KW-0464">Manganese</keyword>
<dbReference type="InterPro" id="IPR006124">
    <property type="entry name" value="Metalloenzyme"/>
</dbReference>
<dbReference type="Gene3D" id="3.40.1450.10">
    <property type="entry name" value="BPG-independent phosphoglycerate mutase, domain B"/>
    <property type="match status" value="1"/>
</dbReference>
<evidence type="ECO:0000256" key="3">
    <source>
        <dbReference type="ARBA" id="ARBA00004798"/>
    </source>
</evidence>
<feature type="binding site" evidence="9 13">
    <location>
        <position position="63"/>
    </location>
    <ligand>
        <name>Mn(2+)</name>
        <dbReference type="ChEBI" id="CHEBI:29035"/>
        <label>2</label>
    </ligand>
</feature>
<feature type="binding site" evidence="9 12">
    <location>
        <position position="189"/>
    </location>
    <ligand>
        <name>substrate</name>
    </ligand>
</feature>
<dbReference type="GO" id="GO:0030145">
    <property type="term" value="F:manganese ion binding"/>
    <property type="evidence" value="ECO:0007669"/>
    <property type="project" value="UniProtKB-UniRule"/>
</dbReference>
<evidence type="ECO:0000259" key="14">
    <source>
        <dbReference type="Pfam" id="PF01676"/>
    </source>
</evidence>
<feature type="binding site" evidence="9 13">
    <location>
        <position position="13"/>
    </location>
    <ligand>
        <name>Mn(2+)</name>
        <dbReference type="ChEBI" id="CHEBI:29035"/>
        <label>2</label>
    </ligand>
</feature>
<dbReference type="PANTHER" id="PTHR31637:SF0">
    <property type="entry name" value="2,3-BISPHOSPHOGLYCERATE-INDEPENDENT PHOSPHOGLYCERATE MUTASE"/>
    <property type="match status" value="1"/>
</dbReference>
<dbReference type="InterPro" id="IPR036646">
    <property type="entry name" value="PGAM_B_sf"/>
</dbReference>
<evidence type="ECO:0000256" key="13">
    <source>
        <dbReference type="PIRSR" id="PIRSR001492-3"/>
    </source>
</evidence>
<evidence type="ECO:0000256" key="4">
    <source>
        <dbReference type="ARBA" id="ARBA00008819"/>
    </source>
</evidence>
<dbReference type="PANTHER" id="PTHR31637">
    <property type="entry name" value="2,3-BISPHOSPHOGLYCERATE-INDEPENDENT PHOSPHOGLYCERATE MUTASE"/>
    <property type="match status" value="1"/>
</dbReference>
<evidence type="ECO:0000256" key="1">
    <source>
        <dbReference type="ARBA" id="ARBA00000370"/>
    </source>
</evidence>
<sequence length="507" mass="56238">MSLIKPIVLLILDGFGHRADGDDNAILLAHTPHIDNYRQHYAYGTIDASERMVGLPIGQFGNSEVGHLNIGAGRIVPQDITRIDMAIEDHTLEHNSVLQQAWKNPNRTVHLLGLFSDGGVHSHIEHFFAVMEAAVAAGMQKIVIHPFLDGRDTPPQSAHPYLQRLEHYMQQHPQVLCGSVVGRFFAMDRDNRWDRIEAAYNALFGDAPYQAASPTAALEAAYARGEQDEFIKPTVISPKVGLTDGDAILFLNFRADRARELTQALTFSNFSGFERKYRIQPGYFASITAYGTQFTHPAMFERQMVTNGLGEFLETQGLRQLRIAETEKYPHVTYFFSGGREEPYIGEERIMIPSPKVTTYDLQPEMSAIGITEQIIDSLQHHRHDVIICNFANGDMVGHTGSLDAAIRAVETLDSCVARVVDTALAVGGEVIITADHGNCEHMYDEHNQQPHTQHTIEPVPFIYIGRKAIIHTGGALKDVAPSLLTALGLTPPAEMTGQNLIEFVDK</sequence>
<gene>
    <name evidence="9" type="primary">gpmI</name>
    <name evidence="16" type="ORF">SALWKB29_0796</name>
</gene>
<comment type="function">
    <text evidence="2 9">Catalyzes the interconversion of 2-phosphoglycerate and 3-phosphoglycerate.</text>
</comment>
<feature type="active site" description="Phosphoserine intermediate" evidence="9 11">
    <location>
        <position position="63"/>
    </location>
</feature>
<dbReference type="Gene3D" id="3.40.720.10">
    <property type="entry name" value="Alkaline Phosphatase, subunit A"/>
    <property type="match status" value="1"/>
</dbReference>
<comment type="catalytic activity">
    <reaction evidence="1 9">
        <text>(2R)-2-phosphoglycerate = (2R)-3-phosphoglycerate</text>
        <dbReference type="Rhea" id="RHEA:15901"/>
        <dbReference type="ChEBI" id="CHEBI:58272"/>
        <dbReference type="ChEBI" id="CHEBI:58289"/>
        <dbReference type="EC" id="5.4.2.12"/>
    </reaction>
</comment>
<reference evidence="16 17" key="1">
    <citation type="submission" date="2014-03" db="EMBL/GenBank/DDBJ databases">
        <title>The genomes of two eusocial bee gut symbionts.</title>
        <authorList>
            <person name="Kwong W.K."/>
            <person name="Engel P."/>
            <person name="Koch H."/>
            <person name="Moran N.A."/>
        </authorList>
    </citation>
    <scope>NUCLEOTIDE SEQUENCE [LARGE SCALE GENOMIC DNA]</scope>
    <source>
        <strain evidence="17">wkB29</strain>
    </source>
</reference>
<comment type="subunit">
    <text evidence="9">Monomer.</text>
</comment>
<name>A0A066TCN4_9NEIS</name>
<feature type="binding site" evidence="9 13">
    <location>
        <position position="436"/>
    </location>
    <ligand>
        <name>Mn(2+)</name>
        <dbReference type="ChEBI" id="CHEBI:29035"/>
        <label>2</label>
    </ligand>
</feature>
<organism evidence="16 17">
    <name type="scientific">Snodgrassella communis</name>
    <dbReference type="NCBI Taxonomy" id="2946699"/>
    <lineage>
        <taxon>Bacteria</taxon>
        <taxon>Pseudomonadati</taxon>
        <taxon>Pseudomonadota</taxon>
        <taxon>Betaproteobacteria</taxon>
        <taxon>Neisseriales</taxon>
        <taxon>Neisseriaceae</taxon>
        <taxon>Snodgrassella</taxon>
    </lineage>
</organism>
<keyword evidence="5 9" id="KW-0479">Metal-binding</keyword>
<feature type="domain" description="Metalloenzyme" evidence="14">
    <location>
        <begin position="5"/>
        <end position="491"/>
    </location>
</feature>
<dbReference type="Proteomes" id="UP000027170">
    <property type="component" value="Unassembled WGS sequence"/>
</dbReference>
<keyword evidence="8 9" id="KW-0413">Isomerase</keyword>
<evidence type="ECO:0000259" key="15">
    <source>
        <dbReference type="Pfam" id="PF06415"/>
    </source>
</evidence>
<dbReference type="GO" id="GO:0006096">
    <property type="term" value="P:glycolytic process"/>
    <property type="evidence" value="ECO:0007669"/>
    <property type="project" value="UniProtKB-UniRule"/>
</dbReference>
<dbReference type="SUPFAM" id="SSF64158">
    <property type="entry name" value="2,3-Bisphosphoglycerate-independent phosphoglycerate mutase, substrate-binding domain"/>
    <property type="match status" value="1"/>
</dbReference>
<feature type="binding site" evidence="9 13">
    <location>
        <position position="395"/>
    </location>
    <ligand>
        <name>Mn(2+)</name>
        <dbReference type="ChEBI" id="CHEBI:29035"/>
        <label>1</label>
    </ligand>
</feature>
<dbReference type="InterPro" id="IPR011258">
    <property type="entry name" value="BPG-indep_PGM_N"/>
</dbReference>
<feature type="binding site" evidence="9 13">
    <location>
        <position position="437"/>
    </location>
    <ligand>
        <name>Mn(2+)</name>
        <dbReference type="ChEBI" id="CHEBI:29035"/>
        <label>2</label>
    </ligand>
</feature>
<dbReference type="GO" id="GO:0006007">
    <property type="term" value="P:glucose catabolic process"/>
    <property type="evidence" value="ECO:0007669"/>
    <property type="project" value="InterPro"/>
</dbReference>
<feature type="binding site" evidence="9 12">
    <location>
        <begin position="254"/>
        <end position="257"/>
    </location>
    <ligand>
        <name>substrate</name>
    </ligand>
</feature>
<dbReference type="SUPFAM" id="SSF53649">
    <property type="entry name" value="Alkaline phosphatase-like"/>
    <property type="match status" value="1"/>
</dbReference>
<comment type="pathway">
    <text evidence="3 9">Carbohydrate degradation; glycolysis; pyruvate from D-glyceraldehyde 3-phosphate: step 3/5.</text>
</comment>
<dbReference type="EMBL" id="JFZV01000003">
    <property type="protein sequence ID" value="KDN15170.1"/>
    <property type="molecule type" value="Genomic_DNA"/>
</dbReference>
<dbReference type="InterPro" id="IPR005995">
    <property type="entry name" value="Pgm_bpd_ind"/>
</dbReference>
<evidence type="ECO:0000256" key="5">
    <source>
        <dbReference type="ARBA" id="ARBA00022723"/>
    </source>
</evidence>
<keyword evidence="17" id="KW-1185">Reference proteome</keyword>
<protein>
    <recommendedName>
        <fullName evidence="9 10">2,3-bisphosphoglycerate-independent phosphoglycerate mutase</fullName>
        <shortName evidence="9">BPG-independent PGAM</shortName>
        <shortName evidence="9">Phosphoglyceromutase</shortName>
        <shortName evidence="9">iPGM</shortName>
        <ecNumber evidence="9 10">5.4.2.12</ecNumber>
    </recommendedName>
</protein>
<dbReference type="Pfam" id="PF01676">
    <property type="entry name" value="Metalloenzyme"/>
    <property type="match status" value="1"/>
</dbReference>
<evidence type="ECO:0000256" key="7">
    <source>
        <dbReference type="ARBA" id="ARBA00023211"/>
    </source>
</evidence>
<dbReference type="OrthoDB" id="9800863at2"/>
<dbReference type="HAMAP" id="MF_01038">
    <property type="entry name" value="GpmI"/>
    <property type="match status" value="1"/>
</dbReference>
<dbReference type="Pfam" id="PF06415">
    <property type="entry name" value="iPGM_N"/>
    <property type="match status" value="1"/>
</dbReference>
<proteinExistence type="inferred from homology"/>
<dbReference type="GO" id="GO:0005829">
    <property type="term" value="C:cytosol"/>
    <property type="evidence" value="ECO:0007669"/>
    <property type="project" value="TreeGrafter"/>
</dbReference>
<evidence type="ECO:0000256" key="6">
    <source>
        <dbReference type="ARBA" id="ARBA00023152"/>
    </source>
</evidence>
<feature type="binding site" evidence="9 12">
    <location>
        <position position="183"/>
    </location>
    <ligand>
        <name>substrate</name>
    </ligand>
</feature>
<evidence type="ECO:0000256" key="10">
    <source>
        <dbReference type="NCBIfam" id="TIGR01307"/>
    </source>
</evidence>
<evidence type="ECO:0000256" key="9">
    <source>
        <dbReference type="HAMAP-Rule" id="MF_01038"/>
    </source>
</evidence>
<dbReference type="PIRSF" id="PIRSF001492">
    <property type="entry name" value="IPGAM"/>
    <property type="match status" value="1"/>
</dbReference>
<feature type="binding site" evidence="9 12">
    <location>
        <position position="121"/>
    </location>
    <ligand>
        <name>substrate</name>
    </ligand>
</feature>
<comment type="caution">
    <text evidence="16">The sequence shown here is derived from an EMBL/GenBank/DDBJ whole genome shotgun (WGS) entry which is preliminary data.</text>
</comment>